<evidence type="ECO:0000256" key="1">
    <source>
        <dbReference type="SAM" id="MobiDB-lite"/>
    </source>
</evidence>
<feature type="region of interest" description="Disordered" evidence="1">
    <location>
        <begin position="91"/>
        <end position="136"/>
    </location>
</feature>
<protein>
    <submittedName>
        <fullName evidence="2">Uncharacterized protein</fullName>
    </submittedName>
</protein>
<gene>
    <name evidence="2" type="ORF">H4F98_07475</name>
</gene>
<reference evidence="2 3" key="1">
    <citation type="submission" date="2020-08" db="EMBL/GenBank/DDBJ databases">
        <authorList>
            <person name="Xu S."/>
            <person name="Li A."/>
        </authorList>
    </citation>
    <scope>NUCLEOTIDE SEQUENCE [LARGE SCALE GENOMIC DNA]</scope>
    <source>
        <strain evidence="2 3">119BY6-57</strain>
    </source>
</reference>
<keyword evidence="3" id="KW-1185">Reference proteome</keyword>
<name>A0A7W3TLR7_9GAMM</name>
<comment type="caution">
    <text evidence="2">The sequence shown here is derived from an EMBL/GenBank/DDBJ whole genome shotgun (WGS) entry which is preliminary data.</text>
</comment>
<evidence type="ECO:0000313" key="3">
    <source>
        <dbReference type="Proteomes" id="UP000523196"/>
    </source>
</evidence>
<sequence length="136" mass="14563">MRKNSKPGRPAYKPTPVSRRKVTNAAAGGMSHEEIAIALGISRNTLEKYHAADLSNGALSRRMEVLDAMARTALKGNVSAQKSFLAMTPTLAAPPVDKEKPVGKKEQANRDAVTAADGTEWSDLLPDGVTPIRRQA</sequence>
<dbReference type="RefSeq" id="WP_182686352.1">
    <property type="nucleotide sequence ID" value="NZ_JACHTF010000006.1"/>
</dbReference>
<dbReference type="Proteomes" id="UP000523196">
    <property type="component" value="Unassembled WGS sequence"/>
</dbReference>
<feature type="compositionally biased region" description="Basic and acidic residues" evidence="1">
    <location>
        <begin position="96"/>
        <end position="109"/>
    </location>
</feature>
<accession>A0A7W3TLR7</accession>
<organism evidence="2 3">
    <name type="scientific">Marilutibacter spongiae</name>
    <dbReference type="NCBI Taxonomy" id="2025720"/>
    <lineage>
        <taxon>Bacteria</taxon>
        <taxon>Pseudomonadati</taxon>
        <taxon>Pseudomonadota</taxon>
        <taxon>Gammaproteobacteria</taxon>
        <taxon>Lysobacterales</taxon>
        <taxon>Lysobacteraceae</taxon>
        <taxon>Marilutibacter</taxon>
    </lineage>
</organism>
<feature type="region of interest" description="Disordered" evidence="1">
    <location>
        <begin position="1"/>
        <end position="29"/>
    </location>
</feature>
<dbReference type="AlphaFoldDB" id="A0A7W3TLR7"/>
<evidence type="ECO:0000313" key="2">
    <source>
        <dbReference type="EMBL" id="MBB1060414.1"/>
    </source>
</evidence>
<proteinExistence type="predicted"/>
<dbReference type="EMBL" id="JACHTF010000006">
    <property type="protein sequence ID" value="MBB1060414.1"/>
    <property type="molecule type" value="Genomic_DNA"/>
</dbReference>